<dbReference type="GeneID" id="25296693"/>
<evidence type="ECO:0000256" key="1">
    <source>
        <dbReference type="SAM" id="MobiDB-lite"/>
    </source>
</evidence>
<dbReference type="EMBL" id="KN847480">
    <property type="protein sequence ID" value="KIX02680.1"/>
    <property type="molecule type" value="Genomic_DNA"/>
</dbReference>
<dbReference type="VEuPathDB" id="FungiDB:Z518_08622"/>
<dbReference type="SUPFAM" id="SSF49503">
    <property type="entry name" value="Cupredoxins"/>
    <property type="match status" value="1"/>
</dbReference>
<dbReference type="STRING" id="1442369.A0A0D2J1B5"/>
<feature type="compositionally biased region" description="Low complexity" evidence="1">
    <location>
        <begin position="122"/>
        <end position="135"/>
    </location>
</feature>
<dbReference type="AlphaFoldDB" id="A0A0D2J1B5"/>
<name>A0A0D2J1B5_9EURO</name>
<dbReference type="Gene3D" id="2.60.40.420">
    <property type="entry name" value="Cupredoxins - blue copper proteins"/>
    <property type="match status" value="1"/>
</dbReference>
<dbReference type="OrthoDB" id="2121828at2759"/>
<evidence type="ECO:0008006" key="4">
    <source>
        <dbReference type="Google" id="ProtNLM"/>
    </source>
</evidence>
<dbReference type="Proteomes" id="UP000053617">
    <property type="component" value="Unassembled WGS sequence"/>
</dbReference>
<organism evidence="2 3">
    <name type="scientific">Rhinocladiella mackenziei CBS 650.93</name>
    <dbReference type="NCBI Taxonomy" id="1442369"/>
    <lineage>
        <taxon>Eukaryota</taxon>
        <taxon>Fungi</taxon>
        <taxon>Dikarya</taxon>
        <taxon>Ascomycota</taxon>
        <taxon>Pezizomycotina</taxon>
        <taxon>Eurotiomycetes</taxon>
        <taxon>Chaetothyriomycetidae</taxon>
        <taxon>Chaetothyriales</taxon>
        <taxon>Herpotrichiellaceae</taxon>
        <taxon>Rhinocladiella</taxon>
    </lineage>
</organism>
<reference evidence="2 3" key="1">
    <citation type="submission" date="2015-01" db="EMBL/GenBank/DDBJ databases">
        <title>The Genome Sequence of Rhinocladiella mackenzie CBS 650.93.</title>
        <authorList>
            <consortium name="The Broad Institute Genomics Platform"/>
            <person name="Cuomo C."/>
            <person name="de Hoog S."/>
            <person name="Gorbushina A."/>
            <person name="Stielow B."/>
            <person name="Teixiera M."/>
            <person name="Abouelleil A."/>
            <person name="Chapman S.B."/>
            <person name="Priest M."/>
            <person name="Young S.K."/>
            <person name="Wortman J."/>
            <person name="Nusbaum C."/>
            <person name="Birren B."/>
        </authorList>
    </citation>
    <scope>NUCLEOTIDE SEQUENCE [LARGE SCALE GENOMIC DNA]</scope>
    <source>
        <strain evidence="2 3">CBS 650.93</strain>
    </source>
</reference>
<proteinExistence type="predicted"/>
<accession>A0A0D2J1B5</accession>
<evidence type="ECO:0000313" key="2">
    <source>
        <dbReference type="EMBL" id="KIX02680.1"/>
    </source>
</evidence>
<keyword evidence="3" id="KW-1185">Reference proteome</keyword>
<dbReference type="HOGENOM" id="CLU_1587416_0_0_1"/>
<protein>
    <recommendedName>
        <fullName evidence="4">Plastocyanin-like domain-containing protein</fullName>
    </recommendedName>
</protein>
<dbReference type="RefSeq" id="XP_013269816.1">
    <property type="nucleotide sequence ID" value="XM_013414362.1"/>
</dbReference>
<feature type="region of interest" description="Disordered" evidence="1">
    <location>
        <begin position="118"/>
        <end position="143"/>
    </location>
</feature>
<gene>
    <name evidence="2" type="ORF">Z518_08622</name>
</gene>
<dbReference type="InterPro" id="IPR008972">
    <property type="entry name" value="Cupredoxin"/>
</dbReference>
<evidence type="ECO:0000313" key="3">
    <source>
        <dbReference type="Proteomes" id="UP000053617"/>
    </source>
</evidence>
<sequence>MGVLMNESTTAYLADYTSAGSGSHLGKYIGYTDSSFTWLGLTGPTLREILFLNRLPANYASLHSMGLAYSNDNEGSMYPKNSVASQNSIVVPDNAVAPGECVVYKWLVNEGSGPTNAKLLGASPSSSNSAPMPQARRGYGNESIWQPQMTNLISANQLNSTQGPTSQR</sequence>